<gene>
    <name evidence="6" type="ORF">C1H46_015655</name>
</gene>
<proteinExistence type="predicted"/>
<evidence type="ECO:0000256" key="2">
    <source>
        <dbReference type="ARBA" id="ARBA00022896"/>
    </source>
</evidence>
<name>A0A540MIW8_MALBA</name>
<evidence type="ECO:0000259" key="5">
    <source>
        <dbReference type="Pfam" id="PF14226"/>
    </source>
</evidence>
<dbReference type="EMBL" id="VIEB01000248">
    <property type="protein sequence ID" value="TQD98746.1"/>
    <property type="molecule type" value="Genomic_DNA"/>
</dbReference>
<dbReference type="Pfam" id="PF14226">
    <property type="entry name" value="DIOX_N"/>
    <property type="match status" value="1"/>
</dbReference>
<dbReference type="SUPFAM" id="SSF51197">
    <property type="entry name" value="Clavaminate synthase-like"/>
    <property type="match status" value="1"/>
</dbReference>
<keyword evidence="1" id="KW-0479">Metal-binding</keyword>
<dbReference type="InterPro" id="IPR026992">
    <property type="entry name" value="DIOX_N"/>
</dbReference>
<reference evidence="6 7" key="1">
    <citation type="journal article" date="2019" name="G3 (Bethesda)">
        <title>Sequencing of a Wild Apple (Malus baccata) Genome Unravels the Differences Between Cultivated and Wild Apple Species Regarding Disease Resistance and Cold Tolerance.</title>
        <authorList>
            <person name="Chen X."/>
        </authorList>
    </citation>
    <scope>NUCLEOTIDE SEQUENCE [LARGE SCALE GENOMIC DNA]</scope>
    <source>
        <strain evidence="7">cv. Shandingzi</strain>
        <tissue evidence="6">Leaves</tissue>
    </source>
</reference>
<dbReference type="InterPro" id="IPR027443">
    <property type="entry name" value="IPNS-like_sf"/>
</dbReference>
<sequence>MATFPVVDMSLINGEERAATLEKINDACENWGFFELVNHGISTELLDTVEKMNKDHYKKTMEQRFKEMVAAKGLEAVQSEIHDLDWESTFFLRHLPSSNISEIPDLEEDYRKTMKEFAVELEKLAEKLLDLLCENLGLEKGYLKKAFYGSKGDQIELYSGLKFQAKEPRFEAMKARETTPVETARGLRAVRWNTTKRNQN</sequence>
<evidence type="ECO:0000256" key="1">
    <source>
        <dbReference type="ARBA" id="ARBA00022723"/>
    </source>
</evidence>
<keyword evidence="2" id="KW-0847">Vitamin C</keyword>
<evidence type="ECO:0000256" key="4">
    <source>
        <dbReference type="SAM" id="Coils"/>
    </source>
</evidence>
<organism evidence="6 7">
    <name type="scientific">Malus baccata</name>
    <name type="common">Siberian crab apple</name>
    <name type="synonym">Pyrus baccata</name>
    <dbReference type="NCBI Taxonomy" id="106549"/>
    <lineage>
        <taxon>Eukaryota</taxon>
        <taxon>Viridiplantae</taxon>
        <taxon>Streptophyta</taxon>
        <taxon>Embryophyta</taxon>
        <taxon>Tracheophyta</taxon>
        <taxon>Spermatophyta</taxon>
        <taxon>Magnoliopsida</taxon>
        <taxon>eudicotyledons</taxon>
        <taxon>Gunneridae</taxon>
        <taxon>Pentapetalae</taxon>
        <taxon>rosids</taxon>
        <taxon>fabids</taxon>
        <taxon>Rosales</taxon>
        <taxon>Rosaceae</taxon>
        <taxon>Amygdaloideae</taxon>
        <taxon>Maleae</taxon>
        <taxon>Malus</taxon>
    </lineage>
</organism>
<evidence type="ECO:0000313" key="6">
    <source>
        <dbReference type="EMBL" id="TQD98746.1"/>
    </source>
</evidence>
<dbReference type="PANTHER" id="PTHR47991">
    <property type="entry name" value="OXOGLUTARATE/IRON-DEPENDENT DIOXYGENASE"/>
    <property type="match status" value="1"/>
</dbReference>
<evidence type="ECO:0000256" key="3">
    <source>
        <dbReference type="ARBA" id="ARBA00023004"/>
    </source>
</evidence>
<keyword evidence="4" id="KW-0175">Coiled coil</keyword>
<accession>A0A540MIW8</accession>
<comment type="caution">
    <text evidence="6">The sequence shown here is derived from an EMBL/GenBank/DDBJ whole genome shotgun (WGS) entry which is preliminary data.</text>
</comment>
<protein>
    <recommendedName>
        <fullName evidence="5">Non-haem dioxygenase N-terminal domain-containing protein</fullName>
    </recommendedName>
</protein>
<dbReference type="GO" id="GO:0046872">
    <property type="term" value="F:metal ion binding"/>
    <property type="evidence" value="ECO:0007669"/>
    <property type="project" value="UniProtKB-KW"/>
</dbReference>
<feature type="coiled-coil region" evidence="4">
    <location>
        <begin position="107"/>
        <end position="134"/>
    </location>
</feature>
<dbReference type="InterPro" id="IPR050295">
    <property type="entry name" value="Plant_2OG-oxidoreductases"/>
</dbReference>
<dbReference type="Proteomes" id="UP000315295">
    <property type="component" value="Unassembled WGS sequence"/>
</dbReference>
<dbReference type="STRING" id="106549.A0A540MIW8"/>
<dbReference type="Gene3D" id="2.60.120.330">
    <property type="entry name" value="B-lactam Antibiotic, Isopenicillin N Synthase, Chain"/>
    <property type="match status" value="1"/>
</dbReference>
<feature type="domain" description="Non-haem dioxygenase N-terminal" evidence="5">
    <location>
        <begin position="5"/>
        <end position="97"/>
    </location>
</feature>
<dbReference type="GO" id="GO:0031418">
    <property type="term" value="F:L-ascorbic acid binding"/>
    <property type="evidence" value="ECO:0007669"/>
    <property type="project" value="UniProtKB-KW"/>
</dbReference>
<keyword evidence="7" id="KW-1185">Reference proteome</keyword>
<evidence type="ECO:0000313" key="7">
    <source>
        <dbReference type="Proteomes" id="UP000315295"/>
    </source>
</evidence>
<keyword evidence="3" id="KW-0408">Iron</keyword>
<dbReference type="AlphaFoldDB" id="A0A540MIW8"/>